<evidence type="ECO:0000313" key="2">
    <source>
        <dbReference type="Proteomes" id="UP000184499"/>
    </source>
</evidence>
<dbReference type="AlphaFoldDB" id="A0A1L9V0A0"/>
<dbReference type="RefSeq" id="XP_067484583.1">
    <property type="nucleotide sequence ID" value="XM_067623528.1"/>
</dbReference>
<accession>A0A1L9V0A0</accession>
<organism evidence="1 2">
    <name type="scientific">Aspergillus brasiliensis (strain CBS 101740 / IMI 381727 / IBT 21946)</name>
    <dbReference type="NCBI Taxonomy" id="767769"/>
    <lineage>
        <taxon>Eukaryota</taxon>
        <taxon>Fungi</taxon>
        <taxon>Dikarya</taxon>
        <taxon>Ascomycota</taxon>
        <taxon>Pezizomycotina</taxon>
        <taxon>Eurotiomycetes</taxon>
        <taxon>Eurotiomycetidae</taxon>
        <taxon>Eurotiales</taxon>
        <taxon>Aspergillaceae</taxon>
        <taxon>Aspergillus</taxon>
        <taxon>Aspergillus subgen. Circumdati</taxon>
    </lineage>
</organism>
<sequence>MWPPCSGHRGSLYIYDDGLAIGICGTASVTPVLVHPSDAHKLMRFANYYLGTYSESSY</sequence>
<gene>
    <name evidence="1" type="ORF">ASPBRDRAFT_36557</name>
</gene>
<name>A0A1L9V0A0_ASPBC</name>
<evidence type="ECO:0000313" key="1">
    <source>
        <dbReference type="EMBL" id="OJJ77336.1"/>
    </source>
</evidence>
<dbReference type="VEuPathDB" id="FungiDB:ASPBRDRAFT_36557"/>
<dbReference type="Proteomes" id="UP000184499">
    <property type="component" value="Unassembled WGS sequence"/>
</dbReference>
<dbReference type="EMBL" id="KV878679">
    <property type="protein sequence ID" value="OJJ77336.1"/>
    <property type="molecule type" value="Genomic_DNA"/>
</dbReference>
<protein>
    <submittedName>
        <fullName evidence="1">Uncharacterized protein</fullName>
    </submittedName>
</protein>
<reference evidence="2" key="1">
    <citation type="journal article" date="2017" name="Genome Biol.">
        <title>Comparative genomics reveals high biological diversity and specific adaptations in the industrially and medically important fungal genus Aspergillus.</title>
        <authorList>
            <person name="de Vries R.P."/>
            <person name="Riley R."/>
            <person name="Wiebenga A."/>
            <person name="Aguilar-Osorio G."/>
            <person name="Amillis S."/>
            <person name="Uchima C.A."/>
            <person name="Anderluh G."/>
            <person name="Asadollahi M."/>
            <person name="Askin M."/>
            <person name="Barry K."/>
            <person name="Battaglia E."/>
            <person name="Bayram O."/>
            <person name="Benocci T."/>
            <person name="Braus-Stromeyer S.A."/>
            <person name="Caldana C."/>
            <person name="Canovas D."/>
            <person name="Cerqueira G.C."/>
            <person name="Chen F."/>
            <person name="Chen W."/>
            <person name="Choi C."/>
            <person name="Clum A."/>
            <person name="Dos Santos R.A."/>
            <person name="Damasio A.R."/>
            <person name="Diallinas G."/>
            <person name="Emri T."/>
            <person name="Fekete E."/>
            <person name="Flipphi M."/>
            <person name="Freyberg S."/>
            <person name="Gallo A."/>
            <person name="Gournas C."/>
            <person name="Habgood R."/>
            <person name="Hainaut M."/>
            <person name="Harispe M.L."/>
            <person name="Henrissat B."/>
            <person name="Hilden K.S."/>
            <person name="Hope R."/>
            <person name="Hossain A."/>
            <person name="Karabika E."/>
            <person name="Karaffa L."/>
            <person name="Karanyi Z."/>
            <person name="Krasevec N."/>
            <person name="Kuo A."/>
            <person name="Kusch H."/>
            <person name="LaButti K."/>
            <person name="Lagendijk E.L."/>
            <person name="Lapidus A."/>
            <person name="Levasseur A."/>
            <person name="Lindquist E."/>
            <person name="Lipzen A."/>
            <person name="Logrieco A.F."/>
            <person name="MacCabe A."/>
            <person name="Maekelae M.R."/>
            <person name="Malavazi I."/>
            <person name="Melin P."/>
            <person name="Meyer V."/>
            <person name="Mielnichuk N."/>
            <person name="Miskei M."/>
            <person name="Molnar A.P."/>
            <person name="Mule G."/>
            <person name="Ngan C.Y."/>
            <person name="Orejas M."/>
            <person name="Orosz E."/>
            <person name="Ouedraogo J.P."/>
            <person name="Overkamp K.M."/>
            <person name="Park H.-S."/>
            <person name="Perrone G."/>
            <person name="Piumi F."/>
            <person name="Punt P.J."/>
            <person name="Ram A.F."/>
            <person name="Ramon A."/>
            <person name="Rauscher S."/>
            <person name="Record E."/>
            <person name="Riano-Pachon D.M."/>
            <person name="Robert V."/>
            <person name="Roehrig J."/>
            <person name="Ruller R."/>
            <person name="Salamov A."/>
            <person name="Salih N.S."/>
            <person name="Samson R.A."/>
            <person name="Sandor E."/>
            <person name="Sanguinetti M."/>
            <person name="Schuetze T."/>
            <person name="Sepcic K."/>
            <person name="Shelest E."/>
            <person name="Sherlock G."/>
            <person name="Sophianopoulou V."/>
            <person name="Squina F.M."/>
            <person name="Sun H."/>
            <person name="Susca A."/>
            <person name="Todd R.B."/>
            <person name="Tsang A."/>
            <person name="Unkles S.E."/>
            <person name="van de Wiele N."/>
            <person name="van Rossen-Uffink D."/>
            <person name="Oliveira J.V."/>
            <person name="Vesth T.C."/>
            <person name="Visser J."/>
            <person name="Yu J.-H."/>
            <person name="Zhou M."/>
            <person name="Andersen M.R."/>
            <person name="Archer D.B."/>
            <person name="Baker S.E."/>
            <person name="Benoit I."/>
            <person name="Brakhage A.A."/>
            <person name="Braus G.H."/>
            <person name="Fischer R."/>
            <person name="Frisvad J.C."/>
            <person name="Goldman G.H."/>
            <person name="Houbraken J."/>
            <person name="Oakley B."/>
            <person name="Pocsi I."/>
            <person name="Scazzocchio C."/>
            <person name="Seiboth B."/>
            <person name="vanKuyk P.A."/>
            <person name="Wortman J."/>
            <person name="Dyer P.S."/>
            <person name="Grigoriev I.V."/>
        </authorList>
    </citation>
    <scope>NUCLEOTIDE SEQUENCE [LARGE SCALE GENOMIC DNA]</scope>
    <source>
        <strain evidence="2">CBS 101740 / IMI 381727 / IBT 21946</strain>
    </source>
</reference>
<proteinExistence type="predicted"/>
<keyword evidence="2" id="KW-1185">Reference proteome</keyword>
<dbReference type="GeneID" id="93576016"/>